<gene>
    <name evidence="4" type="ORF">HNQ39_005493</name>
</gene>
<dbReference type="RefSeq" id="WP_184203745.1">
    <property type="nucleotide sequence ID" value="NZ_JACHGW010000008.1"/>
</dbReference>
<keyword evidence="1" id="KW-0677">Repeat</keyword>
<feature type="region of interest" description="Disordered" evidence="2">
    <location>
        <begin position="1"/>
        <end position="22"/>
    </location>
</feature>
<dbReference type="InterPro" id="IPR056822">
    <property type="entry name" value="TEN_NHL"/>
</dbReference>
<accession>A0A7W9SVJ8</accession>
<organism evidence="4 5">
    <name type="scientific">Armatimonas rosea</name>
    <dbReference type="NCBI Taxonomy" id="685828"/>
    <lineage>
        <taxon>Bacteria</taxon>
        <taxon>Bacillati</taxon>
        <taxon>Armatimonadota</taxon>
        <taxon>Armatimonadia</taxon>
        <taxon>Armatimonadales</taxon>
        <taxon>Armatimonadaceae</taxon>
        <taxon>Armatimonas</taxon>
    </lineage>
</organism>
<evidence type="ECO:0000256" key="2">
    <source>
        <dbReference type="SAM" id="MobiDB-lite"/>
    </source>
</evidence>
<evidence type="ECO:0000313" key="4">
    <source>
        <dbReference type="EMBL" id="MBB6053651.1"/>
    </source>
</evidence>
<sequence>MDIITTFAGTGKPEHSGDGGAAKDAGIQDPFTLAFDKKGNLYVAEAGVNALRKIEAKTQKITTLYDQRKESGAIQTAEDLVAVAVQGQLLWTAHRVSHKIRHDSQPHDFVFQEPHDVAVSGDGRWLYIADVKACLIYRLGVGMGIGNPQVFAGTGKRAHTGDGGPAAQADIFGARAVCCSREFVYIIEREGNCVRRVDAQGIITTIAGTGKKGYTGDGGPATEATFNGPKGAACDKAGNLFIVDTENHAIRRIDAKTGVITTVTGGRKGAGGDGGPATEAGLDRPHGVTVGPDGALYIGDTLNHRIRRVAKR</sequence>
<dbReference type="PANTHER" id="PTHR46388">
    <property type="entry name" value="NHL REPEAT-CONTAINING PROTEIN 2"/>
    <property type="match status" value="1"/>
</dbReference>
<dbReference type="PANTHER" id="PTHR46388:SF2">
    <property type="entry name" value="NHL REPEAT-CONTAINING PROTEIN 2"/>
    <property type="match status" value="1"/>
</dbReference>
<keyword evidence="5" id="KW-1185">Reference proteome</keyword>
<comment type="caution">
    <text evidence="4">The sequence shown here is derived from an EMBL/GenBank/DDBJ whole genome shotgun (WGS) entry which is preliminary data.</text>
</comment>
<proteinExistence type="predicted"/>
<dbReference type="Proteomes" id="UP000520814">
    <property type="component" value="Unassembled WGS sequence"/>
</dbReference>
<reference evidence="4 5" key="1">
    <citation type="submission" date="2020-08" db="EMBL/GenBank/DDBJ databases">
        <title>Genomic Encyclopedia of Type Strains, Phase IV (KMG-IV): sequencing the most valuable type-strain genomes for metagenomic binning, comparative biology and taxonomic classification.</title>
        <authorList>
            <person name="Goeker M."/>
        </authorList>
    </citation>
    <scope>NUCLEOTIDE SEQUENCE [LARGE SCALE GENOMIC DNA]</scope>
    <source>
        <strain evidence="4 5">DSM 23562</strain>
    </source>
</reference>
<dbReference type="SUPFAM" id="SSF101898">
    <property type="entry name" value="NHL repeat"/>
    <property type="match status" value="1"/>
</dbReference>
<dbReference type="Pfam" id="PF01436">
    <property type="entry name" value="NHL"/>
    <property type="match status" value="1"/>
</dbReference>
<dbReference type="AlphaFoldDB" id="A0A7W9SVJ8"/>
<dbReference type="Gene3D" id="2.120.10.30">
    <property type="entry name" value="TolB, C-terminal domain"/>
    <property type="match status" value="2"/>
</dbReference>
<dbReference type="InterPro" id="IPR001258">
    <property type="entry name" value="NHL_repeat"/>
</dbReference>
<evidence type="ECO:0000256" key="1">
    <source>
        <dbReference type="ARBA" id="ARBA00022737"/>
    </source>
</evidence>
<dbReference type="Pfam" id="PF25021">
    <property type="entry name" value="TEN_NHL"/>
    <property type="match status" value="1"/>
</dbReference>
<feature type="domain" description="Teneurin NHL" evidence="3">
    <location>
        <begin position="214"/>
        <end position="266"/>
    </location>
</feature>
<evidence type="ECO:0000259" key="3">
    <source>
        <dbReference type="Pfam" id="PF25021"/>
    </source>
</evidence>
<protein>
    <submittedName>
        <fullName evidence="4">Sugar lactone lactonase YvrE</fullName>
    </submittedName>
</protein>
<dbReference type="InterPro" id="IPR011042">
    <property type="entry name" value="6-blade_b-propeller_TolB-like"/>
</dbReference>
<feature type="region of interest" description="Disordered" evidence="2">
    <location>
        <begin position="266"/>
        <end position="286"/>
    </location>
</feature>
<name>A0A7W9SVJ8_ARMRO</name>
<dbReference type="EMBL" id="JACHGW010000008">
    <property type="protein sequence ID" value="MBB6053651.1"/>
    <property type="molecule type" value="Genomic_DNA"/>
</dbReference>
<feature type="compositionally biased region" description="Gly residues" evidence="2">
    <location>
        <begin position="266"/>
        <end position="275"/>
    </location>
</feature>
<evidence type="ECO:0000313" key="5">
    <source>
        <dbReference type="Proteomes" id="UP000520814"/>
    </source>
</evidence>